<organism evidence="3 4">
    <name type="scientific">Halogranum gelatinilyticum</name>
    <dbReference type="NCBI Taxonomy" id="660521"/>
    <lineage>
        <taxon>Archaea</taxon>
        <taxon>Methanobacteriati</taxon>
        <taxon>Methanobacteriota</taxon>
        <taxon>Stenosarchaea group</taxon>
        <taxon>Halobacteria</taxon>
        <taxon>Halobacteriales</taxon>
        <taxon>Haloferacaceae</taxon>
    </lineage>
</organism>
<feature type="transmembrane region" description="Helical" evidence="1">
    <location>
        <begin position="5"/>
        <end position="25"/>
    </location>
</feature>
<gene>
    <name evidence="3" type="ORF">SAMN04487949_2840</name>
</gene>
<feature type="domain" description="Bacterial sugar transferase" evidence="2">
    <location>
        <begin position="284"/>
        <end position="465"/>
    </location>
</feature>
<dbReference type="STRING" id="660521.SAMN04487949_2840"/>
<dbReference type="InterPro" id="IPR003362">
    <property type="entry name" value="Bact_transf"/>
</dbReference>
<dbReference type="PANTHER" id="PTHR30576:SF0">
    <property type="entry name" value="UNDECAPRENYL-PHOSPHATE N-ACETYLGALACTOSAMINYL 1-PHOSPHATE TRANSFERASE-RELATED"/>
    <property type="match status" value="1"/>
</dbReference>
<sequence length="481" mass="52984">MVSGVLYRLLSAGGVVVLTALSVFVSNLTTVQNLTTSAIPIFNRLTSTVLSGPNLWLAALVSTAVVLASLAPMFKPRPRRLLDTALLVQQRVVVAGFALAAIGYFDYTYRLPRSTLILSMGLLLLVLPLWFVAIRRAPNAADERAVIIGDDYSQIEDILQETDANILGYVSPPSPYDVDEQVGEARVLSTDGGTGVDVESVPHLGGLSRLDDLLVRYDVDTAYLALRLSDRAEFFGALKVCSDHGVRAKAHRNHVDSVLFDSDENTTIVDVDLTPWDWQEYAVKRLFDVAFAGTALFVLSPVIVLISVAIKATSPGPIFYSQKRTAEFGGDFEVYKFRSMIPDAEAETGAKLSEEDAGGVDPRVTSVGRVLRKTHLDEIPQLWSILVGDMSVVGPRPERPELDADIQEEVSEWQKRWFVKPGLTGLAQINDASSTRPEEKIRYDLAYIRQQSFWFDVKIVIRQLWGVGVDVVELVRDGSDD</sequence>
<reference evidence="4" key="1">
    <citation type="submission" date="2016-10" db="EMBL/GenBank/DDBJ databases">
        <authorList>
            <person name="Varghese N."/>
            <person name="Submissions S."/>
        </authorList>
    </citation>
    <scope>NUCLEOTIDE SEQUENCE [LARGE SCALE GENOMIC DNA]</scope>
    <source>
        <strain evidence="4">CGMCC 1.10119</strain>
    </source>
</reference>
<dbReference type="Pfam" id="PF02397">
    <property type="entry name" value="Bac_transf"/>
    <property type="match status" value="1"/>
</dbReference>
<keyword evidence="3" id="KW-0808">Transferase</keyword>
<dbReference type="EMBL" id="FNHL01000004">
    <property type="protein sequence ID" value="SDM91757.1"/>
    <property type="molecule type" value="Genomic_DNA"/>
</dbReference>
<keyword evidence="4" id="KW-1185">Reference proteome</keyword>
<feature type="transmembrane region" description="Helical" evidence="1">
    <location>
        <begin position="289"/>
        <end position="310"/>
    </location>
</feature>
<feature type="transmembrane region" description="Helical" evidence="1">
    <location>
        <begin position="55"/>
        <end position="74"/>
    </location>
</feature>
<evidence type="ECO:0000313" key="3">
    <source>
        <dbReference type="EMBL" id="SDM91757.1"/>
    </source>
</evidence>
<feature type="transmembrane region" description="Helical" evidence="1">
    <location>
        <begin position="86"/>
        <end position="105"/>
    </location>
</feature>
<dbReference type="PANTHER" id="PTHR30576">
    <property type="entry name" value="COLANIC BIOSYNTHESIS UDP-GLUCOSE LIPID CARRIER TRANSFERASE"/>
    <property type="match status" value="1"/>
</dbReference>
<dbReference type="RefSeq" id="WP_089698472.1">
    <property type="nucleotide sequence ID" value="NZ_FNHL01000004.1"/>
</dbReference>
<evidence type="ECO:0000259" key="2">
    <source>
        <dbReference type="Pfam" id="PF02397"/>
    </source>
</evidence>
<accession>A0A1G9X4Z0</accession>
<dbReference type="AlphaFoldDB" id="A0A1G9X4Z0"/>
<evidence type="ECO:0000256" key="1">
    <source>
        <dbReference type="SAM" id="Phobius"/>
    </source>
</evidence>
<dbReference type="OrthoDB" id="340745at2157"/>
<dbReference type="GO" id="GO:0016780">
    <property type="term" value="F:phosphotransferase activity, for other substituted phosphate groups"/>
    <property type="evidence" value="ECO:0007669"/>
    <property type="project" value="TreeGrafter"/>
</dbReference>
<keyword evidence="1" id="KW-0812">Transmembrane</keyword>
<dbReference type="Proteomes" id="UP000199451">
    <property type="component" value="Unassembled WGS sequence"/>
</dbReference>
<keyword evidence="1" id="KW-1133">Transmembrane helix</keyword>
<protein>
    <submittedName>
        <fullName evidence="3">Exopolysaccharide biosynthesis polyprenyl glycosylphosphotransferase</fullName>
    </submittedName>
</protein>
<keyword evidence="1" id="KW-0472">Membrane</keyword>
<proteinExistence type="predicted"/>
<evidence type="ECO:0000313" key="4">
    <source>
        <dbReference type="Proteomes" id="UP000199451"/>
    </source>
</evidence>
<name>A0A1G9X4Z0_9EURY</name>
<feature type="transmembrane region" description="Helical" evidence="1">
    <location>
        <begin position="117"/>
        <end position="134"/>
    </location>
</feature>